<evidence type="ECO:0000313" key="3">
    <source>
        <dbReference type="Proteomes" id="UP000694563"/>
    </source>
</evidence>
<reference evidence="2" key="2">
    <citation type="submission" date="2025-08" db="UniProtKB">
        <authorList>
            <consortium name="Ensembl"/>
        </authorList>
    </citation>
    <scope>IDENTIFICATION</scope>
</reference>
<reference evidence="2" key="1">
    <citation type="submission" date="2020-10" db="EMBL/GenBank/DDBJ databases">
        <title>Catharus ustulatus (Swainson's thrush) genome, bCatUst1, primary haplotype v2.</title>
        <authorList>
            <person name="Delmore K."/>
            <person name="Vafadar M."/>
            <person name="Formenti G."/>
            <person name="Chow W."/>
            <person name="Pelan S."/>
            <person name="Howe K."/>
            <person name="Rhie A."/>
            <person name="Mountcastle J."/>
            <person name="Haase B."/>
            <person name="Fedrigo O."/>
            <person name="Jarvis E.D."/>
        </authorList>
    </citation>
    <scope>NUCLEOTIDE SEQUENCE [LARGE SCALE GENOMIC DNA]</scope>
</reference>
<evidence type="ECO:0000313" key="2">
    <source>
        <dbReference type="Ensembl" id="ENSCUSP00005000418.1"/>
    </source>
</evidence>
<feature type="region of interest" description="Disordered" evidence="1">
    <location>
        <begin position="1"/>
        <end position="52"/>
    </location>
</feature>
<feature type="compositionally biased region" description="Acidic residues" evidence="1">
    <location>
        <begin position="12"/>
        <end position="23"/>
    </location>
</feature>
<dbReference type="Proteomes" id="UP000694563">
    <property type="component" value="Chromosome 1"/>
</dbReference>
<feature type="compositionally biased region" description="Basic and acidic residues" evidence="1">
    <location>
        <begin position="34"/>
        <end position="52"/>
    </location>
</feature>
<reference evidence="2" key="3">
    <citation type="submission" date="2025-09" db="UniProtKB">
        <authorList>
            <consortium name="Ensembl"/>
        </authorList>
    </citation>
    <scope>IDENTIFICATION</scope>
</reference>
<organism evidence="2 3">
    <name type="scientific">Catharus ustulatus</name>
    <name type="common">Russet-backed thrush</name>
    <name type="synonym">Hylocichla ustulatus</name>
    <dbReference type="NCBI Taxonomy" id="91951"/>
    <lineage>
        <taxon>Eukaryota</taxon>
        <taxon>Metazoa</taxon>
        <taxon>Chordata</taxon>
        <taxon>Craniata</taxon>
        <taxon>Vertebrata</taxon>
        <taxon>Euteleostomi</taxon>
        <taxon>Archelosauria</taxon>
        <taxon>Archosauria</taxon>
        <taxon>Dinosauria</taxon>
        <taxon>Saurischia</taxon>
        <taxon>Theropoda</taxon>
        <taxon>Coelurosauria</taxon>
        <taxon>Aves</taxon>
        <taxon>Neognathae</taxon>
        <taxon>Neoaves</taxon>
        <taxon>Telluraves</taxon>
        <taxon>Australaves</taxon>
        <taxon>Passeriformes</taxon>
        <taxon>Turdidae</taxon>
        <taxon>Catharus</taxon>
    </lineage>
</organism>
<sequence>MSEKKQPVDLGLLEEDDEFEEFPAEGAGRGRHGTGRDARTRQAAAWRRDVRGLGRPGGQNAAVGLGRRVCRLLDLGLGRALTCCYRR</sequence>
<proteinExistence type="predicted"/>
<evidence type="ECO:0000256" key="1">
    <source>
        <dbReference type="SAM" id="MobiDB-lite"/>
    </source>
</evidence>
<dbReference type="AlphaFoldDB" id="A0A8C3TG68"/>
<keyword evidence="3" id="KW-1185">Reference proteome</keyword>
<protein>
    <submittedName>
        <fullName evidence="2">Uncharacterized protein</fullName>
    </submittedName>
</protein>
<accession>A0A8C3TG68</accession>
<dbReference type="Ensembl" id="ENSCUST00005000439.1">
    <property type="protein sequence ID" value="ENSCUSP00005000418.1"/>
    <property type="gene ID" value="ENSCUSG00005000304.1"/>
</dbReference>
<name>A0A8C3TG68_CATUS</name>